<dbReference type="EMBL" id="CM004389">
    <property type="protein sequence ID" value="OAY54689.1"/>
    <property type="molecule type" value="Genomic_DNA"/>
</dbReference>
<organism evidence="1">
    <name type="scientific">Manihot esculenta</name>
    <name type="common">Cassava</name>
    <name type="synonym">Jatropha manihot</name>
    <dbReference type="NCBI Taxonomy" id="3983"/>
    <lineage>
        <taxon>Eukaryota</taxon>
        <taxon>Viridiplantae</taxon>
        <taxon>Streptophyta</taxon>
        <taxon>Embryophyta</taxon>
        <taxon>Tracheophyta</taxon>
        <taxon>Spermatophyta</taxon>
        <taxon>Magnoliopsida</taxon>
        <taxon>eudicotyledons</taxon>
        <taxon>Gunneridae</taxon>
        <taxon>Pentapetalae</taxon>
        <taxon>rosids</taxon>
        <taxon>fabids</taxon>
        <taxon>Malpighiales</taxon>
        <taxon>Euphorbiaceae</taxon>
        <taxon>Crotonoideae</taxon>
        <taxon>Manihoteae</taxon>
        <taxon>Manihot</taxon>
    </lineage>
</organism>
<protein>
    <submittedName>
        <fullName evidence="1">Uncharacterized protein</fullName>
    </submittedName>
</protein>
<gene>
    <name evidence="1" type="ORF">MANES_03G094800</name>
</gene>
<sequence>MGHQVNVGKHNQSIMCFNQMKYSSEVKVGHFIDWLAIGRQCFPHES</sequence>
<reference evidence="1" key="1">
    <citation type="submission" date="2016-02" db="EMBL/GenBank/DDBJ databases">
        <title>WGS assembly of Manihot esculenta.</title>
        <authorList>
            <person name="Bredeson J.V."/>
            <person name="Prochnik S.E."/>
            <person name="Lyons J.B."/>
            <person name="Schmutz J."/>
            <person name="Grimwood J."/>
            <person name="Vrebalov J."/>
            <person name="Bart R.S."/>
            <person name="Amuge T."/>
            <person name="Ferguson M.E."/>
            <person name="Green R."/>
            <person name="Putnam N."/>
            <person name="Stites J."/>
            <person name="Rounsley S."/>
            <person name="Rokhsar D.S."/>
        </authorList>
    </citation>
    <scope>NUCLEOTIDE SEQUENCE [LARGE SCALE GENOMIC DNA]</scope>
    <source>
        <tissue evidence="1">Leaf</tissue>
    </source>
</reference>
<accession>A0A2C9W651</accession>
<proteinExistence type="predicted"/>
<evidence type="ECO:0000313" key="1">
    <source>
        <dbReference type="EMBL" id="OAY54689.1"/>
    </source>
</evidence>
<dbReference type="AlphaFoldDB" id="A0A2C9W651"/>
<name>A0A2C9W651_MANES</name>